<name>A0A365TU12_9GAMM</name>
<proteinExistence type="predicted"/>
<feature type="domain" description="MlaB-like STAS" evidence="1">
    <location>
        <begin position="21"/>
        <end position="100"/>
    </location>
</feature>
<accession>A0A365TU12</accession>
<dbReference type="RefSeq" id="WP_113268180.1">
    <property type="nucleotide sequence ID" value="NZ_QNTU01000001.1"/>
</dbReference>
<comment type="caution">
    <text evidence="2">The sequence shown here is derived from an EMBL/GenBank/DDBJ whole genome shotgun (WGS) entry which is preliminary data.</text>
</comment>
<dbReference type="Proteomes" id="UP000252204">
    <property type="component" value="Unassembled WGS sequence"/>
</dbReference>
<reference evidence="3" key="1">
    <citation type="submission" date="2018-06" db="EMBL/GenBank/DDBJ databases">
        <title>Whole genome sequencing of four bacterial strains from South Shetland trench revealing bio-synthetic gene clusters.</title>
        <authorList>
            <person name="Abdel-Mageed W.M."/>
            <person name="Lehri B."/>
            <person name="Jarmusch S."/>
            <person name="Miranda K."/>
            <person name="Goodfellow M."/>
            <person name="Jaspars M."/>
            <person name="Karlyshev A.V."/>
        </authorList>
    </citation>
    <scope>NUCLEOTIDE SEQUENCE [LARGE SCALE GENOMIC DNA]</scope>
    <source>
        <strain evidence="3">SST4</strain>
    </source>
</reference>
<sequence>MTALFSDPSVTVNVEDATLMVVGDVDVTLAADLAASGVKWLKHTELTAISFDFSRVERASSVAISVLFEWLRICQQRAIQVQTIRFSAPLRRLASLAELDDLIEQPAATMVV</sequence>
<dbReference type="InterPro" id="IPR058548">
    <property type="entry name" value="MlaB-like_STAS"/>
</dbReference>
<organism evidence="2 3">
    <name type="scientific">Vreelandella sulfidaeris</name>
    <dbReference type="NCBI Taxonomy" id="115553"/>
    <lineage>
        <taxon>Bacteria</taxon>
        <taxon>Pseudomonadati</taxon>
        <taxon>Pseudomonadota</taxon>
        <taxon>Gammaproteobacteria</taxon>
        <taxon>Oceanospirillales</taxon>
        <taxon>Halomonadaceae</taxon>
        <taxon>Vreelandella</taxon>
    </lineage>
</organism>
<dbReference type="SUPFAM" id="SSF52091">
    <property type="entry name" value="SpoIIaa-like"/>
    <property type="match status" value="1"/>
</dbReference>
<dbReference type="Pfam" id="PF13466">
    <property type="entry name" value="STAS_2"/>
    <property type="match status" value="1"/>
</dbReference>
<evidence type="ECO:0000313" key="3">
    <source>
        <dbReference type="Proteomes" id="UP000252204"/>
    </source>
</evidence>
<dbReference type="Gene3D" id="3.30.750.24">
    <property type="entry name" value="STAS domain"/>
    <property type="match status" value="1"/>
</dbReference>
<protein>
    <submittedName>
        <fullName evidence="2">Anti-anti-sigma factor</fullName>
    </submittedName>
</protein>
<evidence type="ECO:0000259" key="1">
    <source>
        <dbReference type="Pfam" id="PF13466"/>
    </source>
</evidence>
<gene>
    <name evidence="2" type="ORF">DQ400_02265</name>
</gene>
<evidence type="ECO:0000313" key="2">
    <source>
        <dbReference type="EMBL" id="RBI69533.1"/>
    </source>
</evidence>
<dbReference type="EMBL" id="QNTU01000001">
    <property type="protein sequence ID" value="RBI69533.1"/>
    <property type="molecule type" value="Genomic_DNA"/>
</dbReference>
<dbReference type="InterPro" id="IPR036513">
    <property type="entry name" value="STAS_dom_sf"/>
</dbReference>
<dbReference type="AlphaFoldDB" id="A0A365TU12"/>
<keyword evidence="3" id="KW-1185">Reference proteome</keyword>
<dbReference type="OrthoDB" id="6174465at2"/>